<reference evidence="2 3" key="1">
    <citation type="submission" date="2017-06" db="EMBL/GenBank/DDBJ databases">
        <title>Azoarcus sp. TSNA42 complete genome sequence.</title>
        <authorList>
            <person name="Woo J.-H."/>
            <person name="Kim H.-S."/>
        </authorList>
    </citation>
    <scope>NUCLEOTIDE SEQUENCE [LARGE SCALE GENOMIC DNA]</scope>
    <source>
        <strain evidence="2 3">TSNA42</strain>
    </source>
</reference>
<accession>A0A2U8GZ36</accession>
<evidence type="ECO:0000313" key="3">
    <source>
        <dbReference type="Proteomes" id="UP000244902"/>
    </source>
</evidence>
<organism evidence="2 3">
    <name type="scientific">Parazoarcus communis</name>
    <dbReference type="NCBI Taxonomy" id="41977"/>
    <lineage>
        <taxon>Bacteria</taxon>
        <taxon>Pseudomonadati</taxon>
        <taxon>Pseudomonadota</taxon>
        <taxon>Betaproteobacteria</taxon>
        <taxon>Rhodocyclales</taxon>
        <taxon>Zoogloeaceae</taxon>
        <taxon>Parazoarcus</taxon>
    </lineage>
</organism>
<sequence length="449" mass="50718">MNFIANTKNTDFRNFRLGILYFLIIAFLLFVAVTLLLGSSADLPGILSVERWSSISDSLNLILGLPIAFSGAYVAIAIASKATDIAAKQQAQETHSYYEGLHEQLIDNYYEITQSANQLVSAANRFEEAFYALLNKETAGKYGVLNFIDHDHRRAHIQDMLAQNRNRITDVLTDIHADIKSHISQLVSSIDQAFKYSVVNETWHVSVHEPGRRSLLLESCRKGFFQGHFGDGDDLNWLGDAKMEITERLDLQEIGLSISESSDRIHPLLPFCLYVSELDDFRNEAQKPVKGLSFEVLLAGYFLMTNATRSKSGERSFFNSGVLFLVDLIDNLPRPEHIKLAFSHRLQKTESALSGDHAVQNESDLHNKALEAYARLSTDNKTLFSILAENIQLSNYSPRISKTRKVLEKLLDTCQADDTDIPLLRINFELMSKAADDRDEIDYKQEKFA</sequence>
<feature type="transmembrane region" description="Helical" evidence="1">
    <location>
        <begin position="61"/>
        <end position="79"/>
    </location>
</feature>
<dbReference type="EMBL" id="CP022188">
    <property type="protein sequence ID" value="AWI78977.1"/>
    <property type="molecule type" value="Genomic_DNA"/>
</dbReference>
<keyword evidence="1" id="KW-1133">Transmembrane helix</keyword>
<name>A0A2U8GZ36_9RHOO</name>
<protein>
    <submittedName>
        <fullName evidence="2">Uncharacterized protein</fullName>
    </submittedName>
</protein>
<dbReference type="RefSeq" id="WP_108971901.1">
    <property type="nucleotide sequence ID" value="NZ_CP022188.1"/>
</dbReference>
<evidence type="ECO:0000256" key="1">
    <source>
        <dbReference type="SAM" id="Phobius"/>
    </source>
</evidence>
<gene>
    <name evidence="2" type="ORF">CEW87_06130</name>
</gene>
<evidence type="ECO:0000313" key="2">
    <source>
        <dbReference type="EMBL" id="AWI78977.1"/>
    </source>
</evidence>
<keyword evidence="1" id="KW-0472">Membrane</keyword>
<feature type="transmembrane region" description="Helical" evidence="1">
    <location>
        <begin position="20"/>
        <end position="41"/>
    </location>
</feature>
<dbReference type="Proteomes" id="UP000244902">
    <property type="component" value="Chromosome"/>
</dbReference>
<proteinExistence type="predicted"/>
<keyword evidence="1" id="KW-0812">Transmembrane</keyword>
<dbReference type="AlphaFoldDB" id="A0A2U8GZ36"/>